<dbReference type="Pfam" id="PF00566">
    <property type="entry name" value="RabGAP-TBC"/>
    <property type="match status" value="1"/>
</dbReference>
<feature type="compositionally biased region" description="Low complexity" evidence="1">
    <location>
        <begin position="106"/>
        <end position="116"/>
    </location>
</feature>
<dbReference type="InterPro" id="IPR050302">
    <property type="entry name" value="Rab_GAP_TBC_domain"/>
</dbReference>
<feature type="region of interest" description="Disordered" evidence="1">
    <location>
        <begin position="61"/>
        <end position="116"/>
    </location>
</feature>
<feature type="region of interest" description="Disordered" evidence="1">
    <location>
        <begin position="379"/>
        <end position="430"/>
    </location>
</feature>
<gene>
    <name evidence="3" type="ORF">DNG_06577</name>
</gene>
<feature type="region of interest" description="Disordered" evidence="1">
    <location>
        <begin position="295"/>
        <end position="352"/>
    </location>
</feature>
<dbReference type="FunFam" id="1.10.8.270:FF:000023">
    <property type="entry name" value="TBC domain-containing protein C1778.09"/>
    <property type="match status" value="1"/>
</dbReference>
<dbReference type="GO" id="GO:0005096">
    <property type="term" value="F:GTPase activator activity"/>
    <property type="evidence" value="ECO:0007669"/>
    <property type="project" value="TreeGrafter"/>
</dbReference>
<feature type="region of interest" description="Disordered" evidence="1">
    <location>
        <begin position="232"/>
        <end position="268"/>
    </location>
</feature>
<evidence type="ECO:0000259" key="2">
    <source>
        <dbReference type="PROSITE" id="PS50086"/>
    </source>
</evidence>
<proteinExistence type="predicted"/>
<name>A0AAE8N1W6_9PEZI</name>
<dbReference type="SMART" id="SM00164">
    <property type="entry name" value="TBC"/>
    <property type="match status" value="1"/>
</dbReference>
<protein>
    <submittedName>
        <fullName evidence="3">Related to Rab6 GTPase activating protein, GAPCenA</fullName>
    </submittedName>
</protein>
<evidence type="ECO:0000256" key="1">
    <source>
        <dbReference type="SAM" id="MobiDB-lite"/>
    </source>
</evidence>
<dbReference type="Gene3D" id="1.10.8.270">
    <property type="entry name" value="putative rabgap domain of human tbc1 domain family member 14 like domains"/>
    <property type="match status" value="1"/>
</dbReference>
<dbReference type="EMBL" id="ONZQ02000009">
    <property type="protein sequence ID" value="SPO03894.1"/>
    <property type="molecule type" value="Genomic_DNA"/>
</dbReference>
<accession>A0AAE8N1W6</accession>
<dbReference type="Gene3D" id="1.10.472.80">
    <property type="entry name" value="Ypt/Rab-GAP domain of gyp1p, domain 3"/>
    <property type="match status" value="1"/>
</dbReference>
<dbReference type="PANTHER" id="PTHR47219:SF9">
    <property type="entry name" value="GTPASE ACTIVATING PROTEIN AND CENTROSOME-ASSOCIATED, ISOFORM B"/>
    <property type="match status" value="1"/>
</dbReference>
<sequence length="804" mass="89936">MSPPKFSSLRYPRRRTSSLIPFRDDLGLIGLRYEKTAQAEPPILIPAPRSLKRSVSVAASSPTTTFSISSTSSIPPPPEEHPALRGDLSSVGSREEWNGDSGVTQTTSTSTSTSSTIYEEDFDTTILFDKELELATHHSAVEHVELVELKPAPTDSYTSSDRANPFDSQAKFSPISVSIPTDSLLGEDFLTNVSFSKRGSLMFGGTPAFIHEEKMPEPSIQTATPRAFPLVTSSRRASDRETQPEHSAATANAATADEVLPARPRQPIPNIRLLPADVERDSQKVRSLYDVGDDINWEQGAPVPTLARDRLSPTPEDPVEKDKHNAPDNAHNQTLMPERATSGSADSSLQPPDLVRREYELAGGVEDWQDVDGADVDRYGFIRPRRQGTASEKTSRPSSRRRNLLSRRDPSQLNSARVPNRKVSARSLHTQASELSAASFRSSLSTLRHATNLLPHNRDRRLADEAGEMLTHTPGIQHITEDEKADKISEAVKRKEWERAGKWRRMAKVVRKGKDGEGMEFEFDIKHPKLVERTWKGIPDRWRGAAWYSFLATSAKARKDSPTEEYLISEFRRLQLVSCEDDVQIDLDVPRTINKHIMFRSRYRGGQRLLFRVLHAVALYYSEIGYVQGMASLAATLLCYFDEEKAFIMIVRMWHLRGLEHLYQHGFAGLMACLQDLEKRWLAGKDVGKRLNHLGIDGTVFGTKWYLTLFNLAIPFPAQLRIWDVFLLLGDTPPQTPGRDGAPAGLDVLHAASTAIIDALSEIILDSDFDNTMKILTSWIPIKDEDLLMKVAKAELKYKGEKKA</sequence>
<dbReference type="AlphaFoldDB" id="A0AAE8N1W6"/>
<dbReference type="SUPFAM" id="SSF47923">
    <property type="entry name" value="Ypt/Rab-GAP domain of gyp1p"/>
    <property type="match status" value="2"/>
</dbReference>
<organism evidence="3 4">
    <name type="scientific">Cephalotrichum gorgonifer</name>
    <dbReference type="NCBI Taxonomy" id="2041049"/>
    <lineage>
        <taxon>Eukaryota</taxon>
        <taxon>Fungi</taxon>
        <taxon>Dikarya</taxon>
        <taxon>Ascomycota</taxon>
        <taxon>Pezizomycotina</taxon>
        <taxon>Sordariomycetes</taxon>
        <taxon>Hypocreomycetidae</taxon>
        <taxon>Microascales</taxon>
        <taxon>Microascaceae</taxon>
        <taxon>Cephalotrichum</taxon>
    </lineage>
</organism>
<dbReference type="InterPro" id="IPR000195">
    <property type="entry name" value="Rab-GAP-TBC_dom"/>
</dbReference>
<evidence type="ECO:0000313" key="3">
    <source>
        <dbReference type="EMBL" id="SPO03894.1"/>
    </source>
</evidence>
<feature type="compositionally biased region" description="Low complexity" evidence="1">
    <location>
        <begin position="61"/>
        <end position="73"/>
    </location>
</feature>
<dbReference type="GO" id="GO:0031267">
    <property type="term" value="F:small GTPase binding"/>
    <property type="evidence" value="ECO:0007669"/>
    <property type="project" value="TreeGrafter"/>
</dbReference>
<feature type="compositionally biased region" description="Polar residues" evidence="1">
    <location>
        <begin position="330"/>
        <end position="350"/>
    </location>
</feature>
<comment type="caution">
    <text evidence="3">The sequence shown here is derived from an EMBL/GenBank/DDBJ whole genome shotgun (WGS) entry which is preliminary data.</text>
</comment>
<reference evidence="3" key="1">
    <citation type="submission" date="2018-03" db="EMBL/GenBank/DDBJ databases">
        <authorList>
            <person name="Guldener U."/>
        </authorList>
    </citation>
    <scope>NUCLEOTIDE SEQUENCE</scope>
</reference>
<dbReference type="InterPro" id="IPR035969">
    <property type="entry name" value="Rab-GAP_TBC_sf"/>
</dbReference>
<dbReference type="FunFam" id="1.10.472.80:FF:000055">
    <property type="entry name" value="TBC domain-containing protein C1778.09"/>
    <property type="match status" value="1"/>
</dbReference>
<keyword evidence="4" id="KW-1185">Reference proteome</keyword>
<dbReference type="PROSITE" id="PS50086">
    <property type="entry name" value="TBC_RABGAP"/>
    <property type="match status" value="1"/>
</dbReference>
<evidence type="ECO:0000313" key="4">
    <source>
        <dbReference type="Proteomes" id="UP001187682"/>
    </source>
</evidence>
<feature type="domain" description="Rab-GAP TBC" evidence="2">
    <location>
        <begin position="537"/>
        <end position="730"/>
    </location>
</feature>
<dbReference type="PANTHER" id="PTHR47219">
    <property type="entry name" value="RAB GTPASE-ACTIVATING PROTEIN 1-LIKE"/>
    <property type="match status" value="1"/>
</dbReference>
<dbReference type="Proteomes" id="UP001187682">
    <property type="component" value="Unassembled WGS sequence"/>
</dbReference>